<dbReference type="Proteomes" id="UP000316095">
    <property type="component" value="Unassembled WGS sequence"/>
</dbReference>
<organism evidence="1 2">
    <name type="scientific">Rubinisphaera italica</name>
    <dbReference type="NCBI Taxonomy" id="2527969"/>
    <lineage>
        <taxon>Bacteria</taxon>
        <taxon>Pseudomonadati</taxon>
        <taxon>Planctomycetota</taxon>
        <taxon>Planctomycetia</taxon>
        <taxon>Planctomycetales</taxon>
        <taxon>Planctomycetaceae</taxon>
        <taxon>Rubinisphaera</taxon>
    </lineage>
</organism>
<dbReference type="AlphaFoldDB" id="A0A5C5XKK8"/>
<comment type="caution">
    <text evidence="1">The sequence shown here is derived from an EMBL/GenBank/DDBJ whole genome shotgun (WGS) entry which is preliminary data.</text>
</comment>
<evidence type="ECO:0000313" key="2">
    <source>
        <dbReference type="Proteomes" id="UP000316095"/>
    </source>
</evidence>
<protein>
    <submittedName>
        <fullName evidence="1">Uncharacterized protein</fullName>
    </submittedName>
</protein>
<accession>A0A5C5XKK8</accession>
<reference evidence="1 2" key="1">
    <citation type="submission" date="2019-02" db="EMBL/GenBank/DDBJ databases">
        <title>Deep-cultivation of Planctomycetes and their phenomic and genomic characterization uncovers novel biology.</title>
        <authorList>
            <person name="Wiegand S."/>
            <person name="Jogler M."/>
            <person name="Boedeker C."/>
            <person name="Pinto D."/>
            <person name="Vollmers J."/>
            <person name="Rivas-Marin E."/>
            <person name="Kohn T."/>
            <person name="Peeters S.H."/>
            <person name="Heuer A."/>
            <person name="Rast P."/>
            <person name="Oberbeckmann S."/>
            <person name="Bunk B."/>
            <person name="Jeske O."/>
            <person name="Meyerdierks A."/>
            <person name="Storesund J.E."/>
            <person name="Kallscheuer N."/>
            <person name="Luecker S."/>
            <person name="Lage O.M."/>
            <person name="Pohl T."/>
            <person name="Merkel B.J."/>
            <person name="Hornburger P."/>
            <person name="Mueller R.-W."/>
            <person name="Bruemmer F."/>
            <person name="Labrenz M."/>
            <person name="Spormann A.M."/>
            <person name="Op Den Camp H."/>
            <person name="Overmann J."/>
            <person name="Amann R."/>
            <person name="Jetten M.S.M."/>
            <person name="Mascher T."/>
            <person name="Medema M.H."/>
            <person name="Devos D.P."/>
            <person name="Kaster A.-K."/>
            <person name="Ovreas L."/>
            <person name="Rohde M."/>
            <person name="Galperin M.Y."/>
            <person name="Jogler C."/>
        </authorList>
    </citation>
    <scope>NUCLEOTIDE SEQUENCE [LARGE SCALE GENOMIC DNA]</scope>
    <source>
        <strain evidence="1 2">Pan54</strain>
    </source>
</reference>
<sequence length="107" mass="12522">MDVALQEMFGIRLPPSINPWEGLLVLPAGYRLLFCLNQKYARQVRADIRKRYLDKDRPEDSLSIFAAYGLHIQDDLMREREGLQFLARQADHFSSQDNFIFIVQDCC</sequence>
<proteinExistence type="predicted"/>
<dbReference type="EMBL" id="SJPG01000001">
    <property type="protein sequence ID" value="TWT63238.1"/>
    <property type="molecule type" value="Genomic_DNA"/>
</dbReference>
<dbReference type="RefSeq" id="WP_146505012.1">
    <property type="nucleotide sequence ID" value="NZ_SJPG01000001.1"/>
</dbReference>
<keyword evidence="2" id="KW-1185">Reference proteome</keyword>
<dbReference type="OrthoDB" id="289361at2"/>
<name>A0A5C5XKK8_9PLAN</name>
<gene>
    <name evidence="1" type="ORF">Pan54_39910</name>
</gene>
<evidence type="ECO:0000313" key="1">
    <source>
        <dbReference type="EMBL" id="TWT63238.1"/>
    </source>
</evidence>